<keyword evidence="3" id="KW-1185">Reference proteome</keyword>
<evidence type="ECO:0000259" key="1">
    <source>
        <dbReference type="PROSITE" id="PS51186"/>
    </source>
</evidence>
<reference evidence="2 3" key="1">
    <citation type="submission" date="2020-07" db="EMBL/GenBank/DDBJ databases">
        <title>Gai3-2, isolated from salt lake.</title>
        <authorList>
            <person name="Cui H."/>
            <person name="Shi X."/>
        </authorList>
    </citation>
    <scope>NUCLEOTIDE SEQUENCE [LARGE SCALE GENOMIC DNA]</scope>
    <source>
        <strain evidence="2 3">Gai3-2</strain>
    </source>
</reference>
<dbReference type="CDD" id="cd04301">
    <property type="entry name" value="NAT_SF"/>
    <property type="match status" value="1"/>
</dbReference>
<dbReference type="Proteomes" id="UP000509750">
    <property type="component" value="Chromosome"/>
</dbReference>
<dbReference type="Gene3D" id="3.40.630.30">
    <property type="match status" value="1"/>
</dbReference>
<dbReference type="KEGG" id="halg:HUG10_12630"/>
<evidence type="ECO:0000313" key="3">
    <source>
        <dbReference type="Proteomes" id="UP000509750"/>
    </source>
</evidence>
<dbReference type="EMBL" id="CP058529">
    <property type="protein sequence ID" value="QLG28339.1"/>
    <property type="molecule type" value="Genomic_DNA"/>
</dbReference>
<dbReference type="RefSeq" id="WP_179169914.1">
    <property type="nucleotide sequence ID" value="NZ_CP058529.1"/>
</dbReference>
<dbReference type="GO" id="GO:0016747">
    <property type="term" value="F:acyltransferase activity, transferring groups other than amino-acyl groups"/>
    <property type="evidence" value="ECO:0007669"/>
    <property type="project" value="InterPro"/>
</dbReference>
<dbReference type="GeneID" id="56029693"/>
<dbReference type="SUPFAM" id="SSF55729">
    <property type="entry name" value="Acyl-CoA N-acyltransferases (Nat)"/>
    <property type="match status" value="1"/>
</dbReference>
<evidence type="ECO:0000313" key="2">
    <source>
        <dbReference type="EMBL" id="QLG28339.1"/>
    </source>
</evidence>
<dbReference type="OrthoDB" id="11597at2157"/>
<proteinExistence type="predicted"/>
<feature type="domain" description="N-acetyltransferase" evidence="1">
    <location>
        <begin position="1"/>
        <end position="182"/>
    </location>
</feature>
<dbReference type="InterPro" id="IPR016181">
    <property type="entry name" value="Acyl_CoA_acyltransferase"/>
</dbReference>
<dbReference type="AlphaFoldDB" id="A0A7D5K8K4"/>
<gene>
    <name evidence="2" type="ORF">HUG10_12630</name>
</gene>
<dbReference type="Pfam" id="PF00583">
    <property type="entry name" value="Acetyltransf_1"/>
    <property type="match status" value="1"/>
</dbReference>
<organism evidence="2 3">
    <name type="scientific">Halorarum halophilum</name>
    <dbReference type="NCBI Taxonomy" id="2743090"/>
    <lineage>
        <taxon>Archaea</taxon>
        <taxon>Methanobacteriati</taxon>
        <taxon>Methanobacteriota</taxon>
        <taxon>Stenosarchaea group</taxon>
        <taxon>Halobacteria</taxon>
        <taxon>Halobacteriales</taxon>
        <taxon>Haloferacaceae</taxon>
        <taxon>Halorarum</taxon>
    </lineage>
</organism>
<sequence length="182" mass="20090">MEIRPVDSIEEFRDAMAVNRAAWRDAYDDILPAEVLDGLDVPEGDALRELYADACAEGQHFLVALDGGPDTGRGDSGATDVVGFAQFVHHPRLSKPFVGDEETGLRALYVEPDEQGEGVGSELLGSGFDRLPSDTDAVALEVFRENDDVREFYESRGFDRRGENSFEVGEEQYPTVVYEKPV</sequence>
<dbReference type="PROSITE" id="PS51186">
    <property type="entry name" value="GNAT"/>
    <property type="match status" value="1"/>
</dbReference>
<name>A0A7D5K8K4_9EURY</name>
<accession>A0A7D5K8K4</accession>
<protein>
    <submittedName>
        <fullName evidence="2">GNAT family N-acetyltransferase</fullName>
    </submittedName>
</protein>
<keyword evidence="2" id="KW-0808">Transferase</keyword>
<dbReference type="InterPro" id="IPR000182">
    <property type="entry name" value="GNAT_dom"/>
</dbReference>